<dbReference type="PANTHER" id="PTHR44688:SF16">
    <property type="entry name" value="DNA-BINDING TRANSCRIPTIONAL ACTIVATOR DEVR_DOSR"/>
    <property type="match status" value="1"/>
</dbReference>
<feature type="domain" description="HTH luxR-type" evidence="4">
    <location>
        <begin position="144"/>
        <end position="209"/>
    </location>
</feature>
<dbReference type="PRINTS" id="PR00038">
    <property type="entry name" value="HTHLUXR"/>
</dbReference>
<dbReference type="InterPro" id="IPR036693">
    <property type="entry name" value="TF_LuxR_autoind-bd_dom_sf"/>
</dbReference>
<sequence length="211" mass="24683">MVDSCSRLGLMLKSYLMNFGEDRYSLLTIRNGMEIDLKTSLPEEWKAEFINMKMYIKSDIVKEAKHYMTPFKWSPEEYCSSDINYLAKKYNISLGISFPINTWNSKTILTIYTNNSGSQFNKNFDDMAKLHLYNLLSIFEKNQETPDYKELTPRELEVANLLKFGKTYNEISIILDLSERTVRFHTNNIVEKMKVYTVKHALFKATSMGLI</sequence>
<keyword evidence="6" id="KW-1185">Reference proteome</keyword>
<dbReference type="SMART" id="SM00421">
    <property type="entry name" value="HTH_LUXR"/>
    <property type="match status" value="1"/>
</dbReference>
<dbReference type="RefSeq" id="WP_083920906.1">
    <property type="nucleotide sequence ID" value="NZ_JBHLVX010000025.1"/>
</dbReference>
<organism evidence="5 6">
    <name type="scientific">Kushneria aurantia</name>
    <dbReference type="NCBI Taxonomy" id="504092"/>
    <lineage>
        <taxon>Bacteria</taxon>
        <taxon>Pseudomonadati</taxon>
        <taxon>Pseudomonadota</taxon>
        <taxon>Gammaproteobacteria</taxon>
        <taxon>Oceanospirillales</taxon>
        <taxon>Halomonadaceae</taxon>
        <taxon>Kushneria</taxon>
    </lineage>
</organism>
<keyword evidence="2" id="KW-0238">DNA-binding</keyword>
<dbReference type="PROSITE" id="PS00622">
    <property type="entry name" value="HTH_LUXR_1"/>
    <property type="match status" value="1"/>
</dbReference>
<accession>A0ABV6G2F9</accession>
<evidence type="ECO:0000313" key="6">
    <source>
        <dbReference type="Proteomes" id="UP001589814"/>
    </source>
</evidence>
<dbReference type="CDD" id="cd06170">
    <property type="entry name" value="LuxR_C_like"/>
    <property type="match status" value="1"/>
</dbReference>
<gene>
    <name evidence="5" type="ORF">ACFFHW_07535</name>
</gene>
<dbReference type="InterPro" id="IPR000792">
    <property type="entry name" value="Tscrpt_reg_LuxR_C"/>
</dbReference>
<dbReference type="InterPro" id="IPR005143">
    <property type="entry name" value="TF_LuxR_autoind-bd_dom"/>
</dbReference>
<dbReference type="SUPFAM" id="SSF46894">
    <property type="entry name" value="C-terminal effector domain of the bipartite response regulators"/>
    <property type="match status" value="1"/>
</dbReference>
<evidence type="ECO:0000256" key="3">
    <source>
        <dbReference type="ARBA" id="ARBA00023163"/>
    </source>
</evidence>
<dbReference type="Gene3D" id="3.30.450.80">
    <property type="entry name" value="Transcription factor LuxR-like, autoinducer-binding domain"/>
    <property type="match status" value="1"/>
</dbReference>
<evidence type="ECO:0000256" key="2">
    <source>
        <dbReference type="ARBA" id="ARBA00023125"/>
    </source>
</evidence>
<protein>
    <submittedName>
        <fullName evidence="5">LuxR C-terminal-related transcriptional regulator</fullName>
    </submittedName>
</protein>
<dbReference type="SUPFAM" id="SSF75516">
    <property type="entry name" value="Pheromone-binding domain of LuxR-like quorum-sensing transcription factors"/>
    <property type="match status" value="1"/>
</dbReference>
<keyword evidence="1" id="KW-0805">Transcription regulation</keyword>
<proteinExistence type="predicted"/>
<evidence type="ECO:0000256" key="1">
    <source>
        <dbReference type="ARBA" id="ARBA00023015"/>
    </source>
</evidence>
<dbReference type="EMBL" id="JBHLVX010000025">
    <property type="protein sequence ID" value="MFC0267840.1"/>
    <property type="molecule type" value="Genomic_DNA"/>
</dbReference>
<dbReference type="InterPro" id="IPR016032">
    <property type="entry name" value="Sig_transdc_resp-reg_C-effctor"/>
</dbReference>
<dbReference type="PANTHER" id="PTHR44688">
    <property type="entry name" value="DNA-BINDING TRANSCRIPTIONAL ACTIVATOR DEVR_DOSR"/>
    <property type="match status" value="1"/>
</dbReference>
<evidence type="ECO:0000313" key="5">
    <source>
        <dbReference type="EMBL" id="MFC0267840.1"/>
    </source>
</evidence>
<name>A0ABV6G2F9_9GAMM</name>
<dbReference type="Gene3D" id="1.10.10.10">
    <property type="entry name" value="Winged helix-like DNA-binding domain superfamily/Winged helix DNA-binding domain"/>
    <property type="match status" value="1"/>
</dbReference>
<dbReference type="InterPro" id="IPR036388">
    <property type="entry name" value="WH-like_DNA-bd_sf"/>
</dbReference>
<dbReference type="Pfam" id="PF03472">
    <property type="entry name" value="Autoind_bind"/>
    <property type="match status" value="1"/>
</dbReference>
<dbReference type="Proteomes" id="UP001589814">
    <property type="component" value="Unassembled WGS sequence"/>
</dbReference>
<evidence type="ECO:0000259" key="4">
    <source>
        <dbReference type="PROSITE" id="PS50043"/>
    </source>
</evidence>
<comment type="caution">
    <text evidence="5">The sequence shown here is derived from an EMBL/GenBank/DDBJ whole genome shotgun (WGS) entry which is preliminary data.</text>
</comment>
<reference evidence="5 6" key="1">
    <citation type="submission" date="2024-09" db="EMBL/GenBank/DDBJ databases">
        <authorList>
            <person name="Sun Q."/>
            <person name="Mori K."/>
        </authorList>
    </citation>
    <scope>NUCLEOTIDE SEQUENCE [LARGE SCALE GENOMIC DNA]</scope>
    <source>
        <strain evidence="5 6">CCM 7415</strain>
    </source>
</reference>
<dbReference type="PROSITE" id="PS50043">
    <property type="entry name" value="HTH_LUXR_2"/>
    <property type="match status" value="1"/>
</dbReference>
<keyword evidence="3" id="KW-0804">Transcription</keyword>
<dbReference type="Pfam" id="PF00196">
    <property type="entry name" value="GerE"/>
    <property type="match status" value="1"/>
</dbReference>